<feature type="chain" id="PRO_5040335498" description="Secreted protein" evidence="1">
    <location>
        <begin position="30"/>
        <end position="112"/>
    </location>
</feature>
<evidence type="ECO:0000313" key="2">
    <source>
        <dbReference type="EMBL" id="KAF1848574.1"/>
    </source>
</evidence>
<accession>A0A9P4GNR9</accession>
<organism evidence="2 3">
    <name type="scientific">Cucurbitaria berberidis CBS 394.84</name>
    <dbReference type="NCBI Taxonomy" id="1168544"/>
    <lineage>
        <taxon>Eukaryota</taxon>
        <taxon>Fungi</taxon>
        <taxon>Dikarya</taxon>
        <taxon>Ascomycota</taxon>
        <taxon>Pezizomycotina</taxon>
        <taxon>Dothideomycetes</taxon>
        <taxon>Pleosporomycetidae</taxon>
        <taxon>Pleosporales</taxon>
        <taxon>Pleosporineae</taxon>
        <taxon>Cucurbitariaceae</taxon>
        <taxon>Cucurbitaria</taxon>
    </lineage>
</organism>
<comment type="caution">
    <text evidence="2">The sequence shown here is derived from an EMBL/GenBank/DDBJ whole genome shotgun (WGS) entry which is preliminary data.</text>
</comment>
<name>A0A9P4GNR9_9PLEO</name>
<evidence type="ECO:0000256" key="1">
    <source>
        <dbReference type="SAM" id="SignalP"/>
    </source>
</evidence>
<evidence type="ECO:0008006" key="4">
    <source>
        <dbReference type="Google" id="ProtNLM"/>
    </source>
</evidence>
<protein>
    <recommendedName>
        <fullName evidence="4">Secreted protein</fullName>
    </recommendedName>
</protein>
<sequence length="112" mass="12687">MPALHKLHPKWACWLICFGCEWLGAEVGGRTFGLGVLRACGPPDSTARNVNFGEWSCGLGTQHIHCCTLFFLSLPCVDRCGLYSLSYRGPWCPRPPYVFTEFTFFLLFKYQS</sequence>
<proteinExistence type="predicted"/>
<keyword evidence="3" id="KW-1185">Reference proteome</keyword>
<reference evidence="2" key="1">
    <citation type="submission" date="2020-01" db="EMBL/GenBank/DDBJ databases">
        <authorList>
            <consortium name="DOE Joint Genome Institute"/>
            <person name="Haridas S."/>
            <person name="Albert R."/>
            <person name="Binder M."/>
            <person name="Bloem J."/>
            <person name="Labutti K."/>
            <person name="Salamov A."/>
            <person name="Andreopoulos B."/>
            <person name="Baker S.E."/>
            <person name="Barry K."/>
            <person name="Bills G."/>
            <person name="Bluhm B.H."/>
            <person name="Cannon C."/>
            <person name="Castanera R."/>
            <person name="Culley D.E."/>
            <person name="Daum C."/>
            <person name="Ezra D."/>
            <person name="Gonzalez J.B."/>
            <person name="Henrissat B."/>
            <person name="Kuo A."/>
            <person name="Liang C."/>
            <person name="Lipzen A."/>
            <person name="Lutzoni F."/>
            <person name="Magnuson J."/>
            <person name="Mondo S."/>
            <person name="Nolan M."/>
            <person name="Ohm R."/>
            <person name="Pangilinan J."/>
            <person name="Park H.-J."/>
            <person name="Ramirez L."/>
            <person name="Alfaro M."/>
            <person name="Sun H."/>
            <person name="Tritt A."/>
            <person name="Yoshinaga Y."/>
            <person name="Zwiers L.-H."/>
            <person name="Turgeon B.G."/>
            <person name="Goodwin S.B."/>
            <person name="Spatafora J.W."/>
            <person name="Crous P.W."/>
            <person name="Grigoriev I.V."/>
        </authorList>
    </citation>
    <scope>NUCLEOTIDE SEQUENCE</scope>
    <source>
        <strain evidence="2">CBS 394.84</strain>
    </source>
</reference>
<evidence type="ECO:0000313" key="3">
    <source>
        <dbReference type="Proteomes" id="UP000800039"/>
    </source>
</evidence>
<dbReference type="AlphaFoldDB" id="A0A9P4GNR9"/>
<dbReference type="EMBL" id="ML976615">
    <property type="protein sequence ID" value="KAF1848574.1"/>
    <property type="molecule type" value="Genomic_DNA"/>
</dbReference>
<gene>
    <name evidence="2" type="ORF">K460DRAFT_77372</name>
</gene>
<dbReference type="GeneID" id="63855931"/>
<dbReference type="RefSeq" id="XP_040791137.1">
    <property type="nucleotide sequence ID" value="XM_040938674.1"/>
</dbReference>
<keyword evidence="1" id="KW-0732">Signal</keyword>
<dbReference type="Proteomes" id="UP000800039">
    <property type="component" value="Unassembled WGS sequence"/>
</dbReference>
<feature type="signal peptide" evidence="1">
    <location>
        <begin position="1"/>
        <end position="29"/>
    </location>
</feature>